<gene>
    <name evidence="3" type="ORF">ERS852551_01490</name>
</gene>
<evidence type="ECO:0000313" key="4">
    <source>
        <dbReference type="Proteomes" id="UP000095765"/>
    </source>
</evidence>
<keyword evidence="2" id="KW-0472">Membrane</keyword>
<feature type="transmembrane region" description="Helical" evidence="2">
    <location>
        <begin position="66"/>
        <end position="88"/>
    </location>
</feature>
<feature type="transmembrane region" description="Helical" evidence="2">
    <location>
        <begin position="6"/>
        <end position="27"/>
    </location>
</feature>
<accession>A0A174Q047</accession>
<dbReference type="Proteomes" id="UP000095765">
    <property type="component" value="Unassembled WGS sequence"/>
</dbReference>
<dbReference type="OrthoDB" id="9789229at2"/>
<dbReference type="RefSeq" id="WP_055244836.1">
    <property type="nucleotide sequence ID" value="NZ_CABIWA010000011.1"/>
</dbReference>
<reference evidence="3 4" key="1">
    <citation type="submission" date="2015-09" db="EMBL/GenBank/DDBJ databases">
        <authorList>
            <consortium name="Pathogen Informatics"/>
        </authorList>
    </citation>
    <scope>NUCLEOTIDE SEQUENCE [LARGE SCALE GENOMIC DNA]</scope>
    <source>
        <strain evidence="3 4">2789STDY5834939</strain>
    </source>
</reference>
<name>A0A174Q047_9FIRM</name>
<dbReference type="AlphaFoldDB" id="A0A174Q047"/>
<feature type="transmembrane region" description="Helical" evidence="2">
    <location>
        <begin position="136"/>
        <end position="158"/>
    </location>
</feature>
<evidence type="ECO:0000256" key="2">
    <source>
        <dbReference type="SAM" id="Phobius"/>
    </source>
</evidence>
<organism evidence="3 4">
    <name type="scientific">Anaerotruncus colihominis</name>
    <dbReference type="NCBI Taxonomy" id="169435"/>
    <lineage>
        <taxon>Bacteria</taxon>
        <taxon>Bacillati</taxon>
        <taxon>Bacillota</taxon>
        <taxon>Clostridia</taxon>
        <taxon>Eubacteriales</taxon>
        <taxon>Oscillospiraceae</taxon>
        <taxon>Anaerotruncus</taxon>
    </lineage>
</organism>
<dbReference type="EMBL" id="CZBE01000008">
    <property type="protein sequence ID" value="CUP65236.1"/>
    <property type="molecule type" value="Genomic_DNA"/>
</dbReference>
<feature type="coiled-coil region" evidence="1">
    <location>
        <begin position="239"/>
        <end position="273"/>
    </location>
</feature>
<feature type="transmembrane region" description="Helical" evidence="2">
    <location>
        <begin position="109"/>
        <end position="130"/>
    </location>
</feature>
<keyword evidence="2" id="KW-0812">Transmembrane</keyword>
<feature type="transmembrane region" description="Helical" evidence="2">
    <location>
        <begin position="39"/>
        <end position="60"/>
    </location>
</feature>
<proteinExistence type="predicted"/>
<keyword evidence="2" id="KW-1133">Transmembrane helix</keyword>
<sequence length="351" mass="40680">MFYAQSQWLLFFFIYCFWGWVWESCYVSVRKREWINRGFLYGPILPIYGFGAIIILWLTLPVQYSLILIFLFGMIGATLLEYATGFVMERLFHVRYWDYSNCRFNVNGYICLFATLGWGVFSILLVKVLHPPIERIVLQIPIYLSDPISLICVIIFIVDTTKSVQSALDLKDLLSKLTESNHALSSVEAGLEAAISSLTNGSRKFYTHILEMNTEIQKARTQYELKRAAAQESSRAFLLEKLRERRNKKSHLLSLLSEKAAAAIAEINELMEHSSLPQEQKHLSSLLVQIQSFQAQIKKFEVDMTARKNKEYEQAVKLIRRNPGASSTRFRESLMELKRLAEKQIKDQKHK</sequence>
<evidence type="ECO:0000256" key="1">
    <source>
        <dbReference type="SAM" id="Coils"/>
    </source>
</evidence>
<keyword evidence="1" id="KW-0175">Coiled coil</keyword>
<protein>
    <submittedName>
        <fullName evidence="3">Predicted membrane protein</fullName>
    </submittedName>
</protein>
<evidence type="ECO:0000313" key="3">
    <source>
        <dbReference type="EMBL" id="CUP65236.1"/>
    </source>
</evidence>
<dbReference type="InterPro" id="IPR010540">
    <property type="entry name" value="CmpB_TMEM229"/>
</dbReference>
<dbReference type="Pfam" id="PF06541">
    <property type="entry name" value="ABC_trans_CmpB"/>
    <property type="match status" value="1"/>
</dbReference>